<evidence type="ECO:0000313" key="3">
    <source>
        <dbReference type="EMBL" id="RDL30191.1"/>
    </source>
</evidence>
<evidence type="ECO:0000259" key="2">
    <source>
        <dbReference type="Pfam" id="PF03732"/>
    </source>
</evidence>
<sequence>MSDLPYKFKVEANESIRVAFPDKYNSNRKDLETFIFQVEIYFNFNYEKFEANYNQQSLWNGMKKEIRRMFGDIDATQVVVRKILDLRQTGTALVYATEFQRYSTKTGWDSLALMELFCRRLKEHICKEIARQNIVYNDIEFKKSHAPRESQKGNHQSGQGHQWKKTRTIGATQHGGKKFVSNEERDKRREKSLYFEYGLPGHQAASYYKGKPQGNKQAWKRKSRQVNATSYRQVNTTRRKDLTEEDLESISIHSQLGAIEAQQANNPPPYQIVEDLALRIEATSLEDSTLSDSREKPEEPSR</sequence>
<evidence type="ECO:0000256" key="1">
    <source>
        <dbReference type="SAM" id="MobiDB-lite"/>
    </source>
</evidence>
<dbReference type="Proteomes" id="UP000254866">
    <property type="component" value="Unassembled WGS sequence"/>
</dbReference>
<dbReference type="EMBL" id="NPIC01000016">
    <property type="protein sequence ID" value="RDL30191.1"/>
    <property type="molecule type" value="Genomic_DNA"/>
</dbReference>
<feature type="domain" description="Retrotransposon gag" evidence="2">
    <location>
        <begin position="53"/>
        <end position="122"/>
    </location>
</feature>
<name>A0A370T9D9_9HELO</name>
<dbReference type="PANTHER" id="PTHR15503">
    <property type="entry name" value="LDOC1 RELATED"/>
    <property type="match status" value="1"/>
</dbReference>
<evidence type="ECO:0000313" key="4">
    <source>
        <dbReference type="Proteomes" id="UP000254866"/>
    </source>
</evidence>
<comment type="caution">
    <text evidence="3">The sequence shown here is derived from an EMBL/GenBank/DDBJ whole genome shotgun (WGS) entry which is preliminary data.</text>
</comment>
<feature type="region of interest" description="Disordered" evidence="1">
    <location>
        <begin position="145"/>
        <end position="186"/>
    </location>
</feature>
<gene>
    <name evidence="3" type="ORF">BP5553_10469</name>
</gene>
<feature type="compositionally biased region" description="Polar residues" evidence="1">
    <location>
        <begin position="225"/>
        <end position="234"/>
    </location>
</feature>
<protein>
    <recommendedName>
        <fullName evidence="2">Retrotransposon gag domain-containing protein</fullName>
    </recommendedName>
</protein>
<dbReference type="AlphaFoldDB" id="A0A370T9D9"/>
<organism evidence="3 4">
    <name type="scientific">Venustampulla echinocandica</name>
    <dbReference type="NCBI Taxonomy" id="2656787"/>
    <lineage>
        <taxon>Eukaryota</taxon>
        <taxon>Fungi</taxon>
        <taxon>Dikarya</taxon>
        <taxon>Ascomycota</taxon>
        <taxon>Pezizomycotina</taxon>
        <taxon>Leotiomycetes</taxon>
        <taxon>Helotiales</taxon>
        <taxon>Pleuroascaceae</taxon>
        <taxon>Venustampulla</taxon>
    </lineage>
</organism>
<dbReference type="OrthoDB" id="3557828at2759"/>
<keyword evidence="4" id="KW-1185">Reference proteome</keyword>
<dbReference type="Pfam" id="PF03732">
    <property type="entry name" value="Retrotrans_gag"/>
    <property type="match status" value="1"/>
</dbReference>
<feature type="region of interest" description="Disordered" evidence="1">
    <location>
        <begin position="205"/>
        <end position="234"/>
    </location>
</feature>
<dbReference type="STRING" id="2656787.A0A370T9D9"/>
<dbReference type="PANTHER" id="PTHR15503:SF22">
    <property type="entry name" value="TRANSPOSON TY3-I GAG POLYPROTEIN"/>
    <property type="match status" value="1"/>
</dbReference>
<reference evidence="3 4" key="1">
    <citation type="journal article" date="2018" name="IMA Fungus">
        <title>IMA Genome-F 9: Draft genome sequence of Annulohypoxylon stygium, Aspergillus mulundensis, Berkeleyomyces basicola (syn. Thielaviopsis basicola), Ceratocystis smalleyi, two Cercospora beticola strains, Coleophoma cylindrospora, Fusarium fracticaudum, Phialophora cf. hyalina, and Morchella septimelata.</title>
        <authorList>
            <person name="Wingfield B.D."/>
            <person name="Bills G.F."/>
            <person name="Dong Y."/>
            <person name="Huang W."/>
            <person name="Nel W.J."/>
            <person name="Swalarsk-Parry B.S."/>
            <person name="Vaghefi N."/>
            <person name="Wilken P.M."/>
            <person name="An Z."/>
            <person name="de Beer Z.W."/>
            <person name="De Vos L."/>
            <person name="Chen L."/>
            <person name="Duong T.A."/>
            <person name="Gao Y."/>
            <person name="Hammerbacher A."/>
            <person name="Kikkert J.R."/>
            <person name="Li Y."/>
            <person name="Li H."/>
            <person name="Li K."/>
            <person name="Li Q."/>
            <person name="Liu X."/>
            <person name="Ma X."/>
            <person name="Naidoo K."/>
            <person name="Pethybridge S.J."/>
            <person name="Sun J."/>
            <person name="Steenkamp E.T."/>
            <person name="van der Nest M.A."/>
            <person name="van Wyk S."/>
            <person name="Wingfield M.J."/>
            <person name="Xiong C."/>
            <person name="Yue Q."/>
            <person name="Zhang X."/>
        </authorList>
    </citation>
    <scope>NUCLEOTIDE SEQUENCE [LARGE SCALE GENOMIC DNA]</scope>
    <source>
        <strain evidence="3 4">BP 5553</strain>
    </source>
</reference>
<dbReference type="InterPro" id="IPR005162">
    <property type="entry name" value="Retrotrans_gag_dom"/>
</dbReference>
<proteinExistence type="predicted"/>
<dbReference type="RefSeq" id="XP_031864799.1">
    <property type="nucleotide sequence ID" value="XM_032019092.1"/>
</dbReference>
<accession>A0A370T9D9</accession>
<dbReference type="InterPro" id="IPR032567">
    <property type="entry name" value="RTL1-rel"/>
</dbReference>
<dbReference type="GeneID" id="43603318"/>